<reference evidence="3" key="1">
    <citation type="submission" date="2020-10" db="EMBL/GenBank/DDBJ databases">
        <authorList>
            <person name="Gilroy R."/>
        </authorList>
    </citation>
    <scope>NUCLEOTIDE SEQUENCE</scope>
    <source>
        <strain evidence="3">ChiBcolR7-354</strain>
    </source>
</reference>
<dbReference type="Pfam" id="PF01546">
    <property type="entry name" value="Peptidase_M20"/>
    <property type="match status" value="1"/>
</dbReference>
<dbReference type="GO" id="GO:0016787">
    <property type="term" value="F:hydrolase activity"/>
    <property type="evidence" value="ECO:0007669"/>
    <property type="project" value="InterPro"/>
</dbReference>
<dbReference type="Pfam" id="PF07687">
    <property type="entry name" value="M20_dimer"/>
    <property type="match status" value="1"/>
</dbReference>
<dbReference type="EMBL" id="DVGA01000093">
    <property type="protein sequence ID" value="HIQ79285.1"/>
    <property type="molecule type" value="Genomic_DNA"/>
</dbReference>
<evidence type="ECO:0000259" key="2">
    <source>
        <dbReference type="Pfam" id="PF07687"/>
    </source>
</evidence>
<keyword evidence="1" id="KW-0479">Metal-binding</keyword>
<dbReference type="InterPro" id="IPR036264">
    <property type="entry name" value="Bact_exopeptidase_dim_dom"/>
</dbReference>
<dbReference type="PANTHER" id="PTHR11014">
    <property type="entry name" value="PEPTIDASE M20 FAMILY MEMBER"/>
    <property type="match status" value="1"/>
</dbReference>
<dbReference type="InterPro" id="IPR017439">
    <property type="entry name" value="Amidohydrolase"/>
</dbReference>
<protein>
    <submittedName>
        <fullName evidence="3">Amidohydrolase</fullName>
    </submittedName>
</protein>
<evidence type="ECO:0000256" key="1">
    <source>
        <dbReference type="PIRSR" id="PIRSR005962-1"/>
    </source>
</evidence>
<evidence type="ECO:0000313" key="3">
    <source>
        <dbReference type="EMBL" id="HIQ79285.1"/>
    </source>
</evidence>
<dbReference type="AlphaFoldDB" id="A0A9D0ZF84"/>
<dbReference type="NCBIfam" id="TIGR01891">
    <property type="entry name" value="amidohydrolases"/>
    <property type="match status" value="1"/>
</dbReference>
<comment type="cofactor">
    <cofactor evidence="1">
        <name>Mn(2+)</name>
        <dbReference type="ChEBI" id="CHEBI:29035"/>
    </cofactor>
    <text evidence="1">The Mn(2+) ion enhances activity.</text>
</comment>
<dbReference type="Proteomes" id="UP000824262">
    <property type="component" value="Unassembled WGS sequence"/>
</dbReference>
<comment type="caution">
    <text evidence="3">The sequence shown here is derived from an EMBL/GenBank/DDBJ whole genome shotgun (WGS) entry which is preliminary data.</text>
</comment>
<proteinExistence type="predicted"/>
<reference evidence="3" key="2">
    <citation type="journal article" date="2021" name="PeerJ">
        <title>Extensive microbial diversity within the chicken gut microbiome revealed by metagenomics and culture.</title>
        <authorList>
            <person name="Gilroy R."/>
            <person name="Ravi A."/>
            <person name="Getino M."/>
            <person name="Pursley I."/>
            <person name="Horton D.L."/>
            <person name="Alikhan N.F."/>
            <person name="Baker D."/>
            <person name="Gharbi K."/>
            <person name="Hall N."/>
            <person name="Watson M."/>
            <person name="Adriaenssens E.M."/>
            <person name="Foster-Nyarko E."/>
            <person name="Jarju S."/>
            <person name="Secka A."/>
            <person name="Antonio M."/>
            <person name="Oren A."/>
            <person name="Chaudhuri R.R."/>
            <person name="La Ragione R."/>
            <person name="Hildebrand F."/>
            <person name="Pallen M.J."/>
        </authorList>
    </citation>
    <scope>NUCLEOTIDE SEQUENCE</scope>
    <source>
        <strain evidence="3">ChiBcolR7-354</strain>
    </source>
</reference>
<feature type="binding site" evidence="1">
    <location>
        <position position="169"/>
    </location>
    <ligand>
        <name>Mn(2+)</name>
        <dbReference type="ChEBI" id="CHEBI:29035"/>
        <label>2</label>
    </ligand>
</feature>
<accession>A0A9D0ZF84</accession>
<dbReference type="InterPro" id="IPR011650">
    <property type="entry name" value="Peptidase_M20_dimer"/>
</dbReference>
<gene>
    <name evidence="3" type="ORF">IAB77_08520</name>
</gene>
<dbReference type="PIRSF" id="PIRSF005962">
    <property type="entry name" value="Pept_M20D_amidohydro"/>
    <property type="match status" value="1"/>
</dbReference>
<dbReference type="InterPro" id="IPR002933">
    <property type="entry name" value="Peptidase_M20"/>
</dbReference>
<sequence length="402" mass="43761">MSLNEEILKLADEYEQYIIDCRRKVHTLAEVATKEFKTKAFIIEEAKKLGLPYEEVPTNSVIVKLDTGRPGMVVALRADIDALPLAEADTNLAGPRTCHSEQPDTCHACGHDAHTAMMLGAMNILTRMKDSFNGTVLFCFEEGEEINSGVAALIEALEKYHVDRCWAIHVYAALEEGKISVDPGARMAGMAVLHTRFIGKAGHGSRPDMAINPVFCGANFLNNLCVAFSNQITAGETVTMGVTMFHGGETYNVIPATAEIEGSFRFFNEAEGEKAMKIVRQTAEHTAAIHNCQADLISCEAPSGPGHGVIPSVNDAECSAAAKRALEGILPEGTVVPCEHWFAGECFCWWLKKYPGVLAFLGIKNEAEGYGAAHHNEKFDLNEKVLKTGAISTVRYALEWLA</sequence>
<name>A0A9D0ZF84_9FIRM</name>
<feature type="binding site" evidence="1">
    <location>
        <position position="375"/>
    </location>
    <ligand>
        <name>Mn(2+)</name>
        <dbReference type="ChEBI" id="CHEBI:29035"/>
        <label>2</label>
    </ligand>
</feature>
<dbReference type="GO" id="GO:0046872">
    <property type="term" value="F:metal ion binding"/>
    <property type="evidence" value="ECO:0007669"/>
    <property type="project" value="UniProtKB-KW"/>
</dbReference>
<evidence type="ECO:0000313" key="4">
    <source>
        <dbReference type="Proteomes" id="UP000824262"/>
    </source>
</evidence>
<keyword evidence="1" id="KW-0464">Manganese</keyword>
<organism evidence="3 4">
    <name type="scientific">Candidatus Scatomorpha intestinavium</name>
    <dbReference type="NCBI Taxonomy" id="2840922"/>
    <lineage>
        <taxon>Bacteria</taxon>
        <taxon>Bacillati</taxon>
        <taxon>Bacillota</taxon>
        <taxon>Clostridia</taxon>
        <taxon>Eubacteriales</taxon>
        <taxon>Candidatus Scatomorpha</taxon>
    </lineage>
</organism>
<feature type="binding site" evidence="1">
    <location>
        <position position="109"/>
    </location>
    <ligand>
        <name>Mn(2+)</name>
        <dbReference type="ChEBI" id="CHEBI:29035"/>
        <label>2</label>
    </ligand>
</feature>
<dbReference type="SUPFAM" id="SSF55031">
    <property type="entry name" value="Bacterial exopeptidase dimerisation domain"/>
    <property type="match status" value="1"/>
</dbReference>
<feature type="binding site" evidence="1">
    <location>
        <position position="145"/>
    </location>
    <ligand>
        <name>Mn(2+)</name>
        <dbReference type="ChEBI" id="CHEBI:29035"/>
        <label>2</label>
    </ligand>
</feature>
<dbReference type="PANTHER" id="PTHR11014:SF63">
    <property type="entry name" value="METALLOPEPTIDASE, PUTATIVE (AFU_ORTHOLOGUE AFUA_6G09600)-RELATED"/>
    <property type="match status" value="1"/>
</dbReference>
<feature type="domain" description="Peptidase M20 dimerisation" evidence="2">
    <location>
        <begin position="189"/>
        <end position="287"/>
    </location>
</feature>
<dbReference type="Gene3D" id="3.40.630.10">
    <property type="entry name" value="Zn peptidases"/>
    <property type="match status" value="1"/>
</dbReference>
<dbReference type="Gene3D" id="3.30.70.360">
    <property type="match status" value="1"/>
</dbReference>
<dbReference type="SUPFAM" id="SSF53187">
    <property type="entry name" value="Zn-dependent exopeptidases"/>
    <property type="match status" value="1"/>
</dbReference>
<feature type="binding site" evidence="1">
    <location>
        <position position="111"/>
    </location>
    <ligand>
        <name>Mn(2+)</name>
        <dbReference type="ChEBI" id="CHEBI:29035"/>
        <label>2</label>
    </ligand>
</feature>